<evidence type="ECO:0000313" key="3">
    <source>
        <dbReference type="Proteomes" id="UP000269396"/>
    </source>
</evidence>
<dbReference type="EMBL" id="UZAL01003860">
    <property type="protein sequence ID" value="VDO88530.1"/>
    <property type="molecule type" value="Genomic_DNA"/>
</dbReference>
<evidence type="ECO:0000313" key="2">
    <source>
        <dbReference type="EMBL" id="VDO88530.1"/>
    </source>
</evidence>
<accession>A0A3P7YKG5</accession>
<organism evidence="2 3">
    <name type="scientific">Schistosoma mattheei</name>
    <dbReference type="NCBI Taxonomy" id="31246"/>
    <lineage>
        <taxon>Eukaryota</taxon>
        <taxon>Metazoa</taxon>
        <taxon>Spiralia</taxon>
        <taxon>Lophotrochozoa</taxon>
        <taxon>Platyhelminthes</taxon>
        <taxon>Trematoda</taxon>
        <taxon>Digenea</taxon>
        <taxon>Strigeidida</taxon>
        <taxon>Schistosomatoidea</taxon>
        <taxon>Schistosomatidae</taxon>
        <taxon>Schistosoma</taxon>
    </lineage>
</organism>
<protein>
    <submittedName>
        <fullName evidence="2">Uncharacterized protein</fullName>
    </submittedName>
</protein>
<dbReference type="Proteomes" id="UP000269396">
    <property type="component" value="Unassembled WGS sequence"/>
</dbReference>
<feature type="compositionally biased region" description="Basic and acidic residues" evidence="1">
    <location>
        <begin position="1"/>
        <end position="18"/>
    </location>
</feature>
<sequence>MINIKELHTKQGNDHLSETNHSNIDTETCSEINALNNQSEVKSMERISLCDPAGNSFTIANQSKATGVDKSANSVDSNQFLRVYLPTTAENEMGQFFRTFTFSLDNYFLTFMELAWYLKQLLLNH</sequence>
<feature type="region of interest" description="Disordered" evidence="1">
    <location>
        <begin position="1"/>
        <end position="22"/>
    </location>
</feature>
<gene>
    <name evidence="2" type="ORF">SMTD_LOCUS2637</name>
</gene>
<evidence type="ECO:0000256" key="1">
    <source>
        <dbReference type="SAM" id="MobiDB-lite"/>
    </source>
</evidence>
<proteinExistence type="predicted"/>
<keyword evidence="3" id="KW-1185">Reference proteome</keyword>
<name>A0A3P7YKG5_9TREM</name>
<dbReference type="AlphaFoldDB" id="A0A3P7YKG5"/>
<reference evidence="2 3" key="1">
    <citation type="submission" date="2018-11" db="EMBL/GenBank/DDBJ databases">
        <authorList>
            <consortium name="Pathogen Informatics"/>
        </authorList>
    </citation>
    <scope>NUCLEOTIDE SEQUENCE [LARGE SCALE GENOMIC DNA]</scope>
    <source>
        <strain>Denwood</strain>
        <strain evidence="3">Zambia</strain>
    </source>
</reference>